<dbReference type="RefSeq" id="WP_006584019.1">
    <property type="nucleotide sequence ID" value="NZ_CM001377.1"/>
</dbReference>
<dbReference type="Proteomes" id="UP000005730">
    <property type="component" value="Chromosome"/>
</dbReference>
<sequence>MRVFSLFKRRSAALAVWSGALFLVLWAFHGSALGEPDPRNSRYLLPGDLWVSLSDGEGVAGDLVVQLVDARPLDPLGLTWAALLKTVCRGETEWFIASAGESPFKTVPLEDRSWVRLSVSANLPSFLPKVVRVIDEQGRDLRFRPQDDRLVPLSDDWEMPIVKKPVIYLYPPVRTFVVLEPKPLGKVVEADPPLGPWRVYASPDGSLSTGGHSLYYECSLDGDVRVELGGWVVRADDLDRGLRAVGNALGLEGPEVEEFANYWRPILKRYGVDVAVKPFDPSFVRVHMPLEVDPLPDTEIRALVAFSPWDGKPLETPDIKVPVRRGFTLVEWGGLWIDKP</sequence>
<reference evidence="1 2" key="1">
    <citation type="submission" date="2011-10" db="EMBL/GenBank/DDBJ databases">
        <title>The Noncontiguous Finished genome of Thermanaerovibrio velox DSM 12556.</title>
        <authorList>
            <consortium name="US DOE Joint Genome Institute (JGI-PGF)"/>
            <person name="Lucas S."/>
            <person name="Copeland A."/>
            <person name="Lapidus A."/>
            <person name="Glavina del Rio T."/>
            <person name="Dalin E."/>
            <person name="Tice H."/>
            <person name="Bruce D."/>
            <person name="Goodwin L."/>
            <person name="Pitluck S."/>
            <person name="Peters L."/>
            <person name="Mikhailova N."/>
            <person name="Teshima H."/>
            <person name="Kyrpides N."/>
            <person name="Mavromatis K."/>
            <person name="Ivanova N."/>
            <person name="Markowitz V."/>
            <person name="Cheng J.-F."/>
            <person name="Hugenholtz P."/>
            <person name="Woyke T."/>
            <person name="Wu D."/>
            <person name="Spring S."/>
            <person name="Brambilla E.-M."/>
            <person name="Klenk H.-P."/>
            <person name="Eisen J.A."/>
        </authorList>
    </citation>
    <scope>NUCLEOTIDE SEQUENCE [LARGE SCALE GENOMIC DNA]</scope>
    <source>
        <strain evidence="1 2">DSM 12556</strain>
    </source>
</reference>
<gene>
    <name evidence="1" type="ORF">TheveDRAFT_1407</name>
</gene>
<name>H0UP22_9BACT</name>
<dbReference type="EMBL" id="CM001377">
    <property type="protein sequence ID" value="EHM10525.1"/>
    <property type="molecule type" value="Genomic_DNA"/>
</dbReference>
<evidence type="ECO:0000313" key="1">
    <source>
        <dbReference type="EMBL" id="EHM10525.1"/>
    </source>
</evidence>
<organism evidence="1 2">
    <name type="scientific">Thermanaerovibrio velox DSM 12556</name>
    <dbReference type="NCBI Taxonomy" id="926567"/>
    <lineage>
        <taxon>Bacteria</taxon>
        <taxon>Thermotogati</taxon>
        <taxon>Synergistota</taxon>
        <taxon>Synergistia</taxon>
        <taxon>Synergistales</taxon>
        <taxon>Synergistaceae</taxon>
        <taxon>Thermanaerovibrio</taxon>
    </lineage>
</organism>
<protein>
    <submittedName>
        <fullName evidence="1">Uncharacterized protein</fullName>
    </submittedName>
</protein>
<accession>H0UP22</accession>
<dbReference type="STRING" id="926567.TheveDRAFT_1407"/>
<dbReference type="AlphaFoldDB" id="H0UP22"/>
<keyword evidence="2" id="KW-1185">Reference proteome</keyword>
<proteinExistence type="predicted"/>
<dbReference type="HOGENOM" id="CLU_725012_0_0_0"/>
<dbReference type="OrthoDB" id="9799897at2"/>
<evidence type="ECO:0000313" key="2">
    <source>
        <dbReference type="Proteomes" id="UP000005730"/>
    </source>
</evidence>
<dbReference type="eggNOG" id="COG4991">
    <property type="taxonomic scope" value="Bacteria"/>
</dbReference>